<dbReference type="OrthoDB" id="194358at2759"/>
<protein>
    <submittedName>
        <fullName evidence="2">Heterokaryon incompatibility protein-domain-containing protein</fullName>
    </submittedName>
</protein>
<dbReference type="EMBL" id="MCFA01000384">
    <property type="protein sequence ID" value="ORX92548.1"/>
    <property type="molecule type" value="Genomic_DNA"/>
</dbReference>
<dbReference type="InterPro" id="IPR052895">
    <property type="entry name" value="HetReg/Transcr_Mod"/>
</dbReference>
<reference evidence="2 3" key="1">
    <citation type="submission" date="2016-07" db="EMBL/GenBank/DDBJ databases">
        <title>Pervasive Adenine N6-methylation of Active Genes in Fungi.</title>
        <authorList>
            <consortium name="DOE Joint Genome Institute"/>
            <person name="Mondo S.J."/>
            <person name="Dannebaum R.O."/>
            <person name="Kuo R.C."/>
            <person name="Labutti K."/>
            <person name="Haridas S."/>
            <person name="Kuo A."/>
            <person name="Salamov A."/>
            <person name="Ahrendt S.R."/>
            <person name="Lipzen A."/>
            <person name="Sullivan W."/>
            <person name="Andreopoulos W.B."/>
            <person name="Clum A."/>
            <person name="Lindquist E."/>
            <person name="Daum C."/>
            <person name="Ramamoorthy G.K."/>
            <person name="Gryganskyi A."/>
            <person name="Culley D."/>
            <person name="Magnuson J.K."/>
            <person name="James T.Y."/>
            <person name="O'Malley M.A."/>
            <person name="Stajich J.E."/>
            <person name="Spatafora J.W."/>
            <person name="Visel A."/>
            <person name="Grigoriev I.V."/>
        </authorList>
    </citation>
    <scope>NUCLEOTIDE SEQUENCE [LARGE SCALE GENOMIC DNA]</scope>
    <source>
        <strain evidence="2 3">CBS 115471</strain>
    </source>
</reference>
<dbReference type="PANTHER" id="PTHR24148:SF73">
    <property type="entry name" value="HET DOMAIN PROTEIN (AFU_ORTHOLOGUE AFUA_8G01020)"/>
    <property type="match status" value="1"/>
</dbReference>
<dbReference type="InterPro" id="IPR010730">
    <property type="entry name" value="HET"/>
</dbReference>
<gene>
    <name evidence="2" type="ORF">BCR34DRAFT_581006</name>
</gene>
<dbReference type="STRING" id="1231657.A0A1Y1Y3I4"/>
<sequence length="390" mass="44824">MAPVYEANPLDSACGEIRLLRLLPGSRNDQISLTVRIQSLQDNPSYTAASYMWGVENATRDIILDGEPFVIRENLWLFLLEFRAKNMFPDSETQGCKDTLWIDAICINQGNIEERNQQVAMMGEIYSQAEEVAVWLGLSADHSPLAMQSFSSRRTREEWNPEEGQAMLSLFHRTYWKRVWIVQEFVLAQRLTIYCGTSNVSGRDLVSVVRTTEAILKRKPLIGNPPPFAQEMWESPAADVVRRRVFWQKSSRAEKGLDFSLLLGNLMHMQASDVRDRVYALLSLGRKDELHRMLLSVDYSKSPMELYSQVLRGLRRLKGQNVDFEELAAQLQLALGFELNDPRVKHVMEEFGLGALREPDPHKDMRRIARSNALKRQMMEGFMRRSPVSQ</sequence>
<dbReference type="Pfam" id="PF06985">
    <property type="entry name" value="HET"/>
    <property type="match status" value="1"/>
</dbReference>
<proteinExistence type="predicted"/>
<dbReference type="PANTHER" id="PTHR24148">
    <property type="entry name" value="ANKYRIN REPEAT DOMAIN-CONTAINING PROTEIN 39 HOMOLOG-RELATED"/>
    <property type="match status" value="1"/>
</dbReference>
<dbReference type="AlphaFoldDB" id="A0A1Y1Y3I4"/>
<keyword evidence="3" id="KW-1185">Reference proteome</keyword>
<evidence type="ECO:0000313" key="2">
    <source>
        <dbReference type="EMBL" id="ORX92548.1"/>
    </source>
</evidence>
<accession>A0A1Y1Y3I4</accession>
<evidence type="ECO:0000313" key="3">
    <source>
        <dbReference type="Proteomes" id="UP000193144"/>
    </source>
</evidence>
<organism evidence="2 3">
    <name type="scientific">Clohesyomyces aquaticus</name>
    <dbReference type="NCBI Taxonomy" id="1231657"/>
    <lineage>
        <taxon>Eukaryota</taxon>
        <taxon>Fungi</taxon>
        <taxon>Dikarya</taxon>
        <taxon>Ascomycota</taxon>
        <taxon>Pezizomycotina</taxon>
        <taxon>Dothideomycetes</taxon>
        <taxon>Pleosporomycetidae</taxon>
        <taxon>Pleosporales</taxon>
        <taxon>Lindgomycetaceae</taxon>
        <taxon>Clohesyomyces</taxon>
    </lineage>
</organism>
<name>A0A1Y1Y3I4_9PLEO</name>
<evidence type="ECO:0000259" key="1">
    <source>
        <dbReference type="Pfam" id="PF06985"/>
    </source>
</evidence>
<comment type="caution">
    <text evidence="2">The sequence shown here is derived from an EMBL/GenBank/DDBJ whole genome shotgun (WGS) entry which is preliminary data.</text>
</comment>
<dbReference type="Proteomes" id="UP000193144">
    <property type="component" value="Unassembled WGS sequence"/>
</dbReference>
<feature type="domain" description="Heterokaryon incompatibility" evidence="1">
    <location>
        <begin position="46"/>
        <end position="184"/>
    </location>
</feature>